<feature type="compositionally biased region" description="Basic and acidic residues" evidence="5">
    <location>
        <begin position="137"/>
        <end position="153"/>
    </location>
</feature>
<reference evidence="7 8" key="1">
    <citation type="submission" date="2024-02" db="EMBL/GenBank/DDBJ databases">
        <authorList>
            <person name="Daric V."/>
            <person name="Darras S."/>
        </authorList>
    </citation>
    <scope>NUCLEOTIDE SEQUENCE [LARGE SCALE GENOMIC DNA]</scope>
</reference>
<keyword evidence="4" id="KW-0677">Repeat</keyword>
<evidence type="ECO:0000313" key="7">
    <source>
        <dbReference type="EMBL" id="CAK8689183.1"/>
    </source>
</evidence>
<dbReference type="InterPro" id="IPR036886">
    <property type="entry name" value="Villin_headpiece_dom_sf"/>
</dbReference>
<comment type="subcellular location">
    <subcellularLocation>
        <location evidence="1">Cytoplasm</location>
    </subcellularLocation>
</comment>
<evidence type="ECO:0000256" key="2">
    <source>
        <dbReference type="ARBA" id="ARBA00022490"/>
    </source>
</evidence>
<evidence type="ECO:0000256" key="4">
    <source>
        <dbReference type="ARBA" id="ARBA00022737"/>
    </source>
</evidence>
<feature type="region of interest" description="Disordered" evidence="5">
    <location>
        <begin position="175"/>
        <end position="216"/>
    </location>
</feature>
<sequence>MKFDAKVSEMAHKAMNATLSGDNNNNDVIAPSKEVLVSSAKASSMTSSKSSNSVSSYSPVKTPTHFHHPEYFIEGNDNQKPRMVEHAKQVVVNAHPETGIDQTSIIENDLNNWQPSSPYSRCSWYSRWEDKEEAEEMDRQEKMKEERRRRNTEEIQKLPCSLGKMVLKEQERLEKELEKQGLDPRLTSRSPSANNPLNSHPRYRNPANASPSRIVTNSKQGIVTNSVQSLTIDRDNNIHPSVDNTLNTSVDGFENSTFIKVNSEAKLTKGVSMPAIPGQVKLFPYHILSTLNRRLPKGVDRTRLEQHLTFKEFNEIFGMTRDQFWRLPKWKRMEMKKKVHLF</sequence>
<evidence type="ECO:0000259" key="6">
    <source>
        <dbReference type="PROSITE" id="PS51089"/>
    </source>
</evidence>
<gene>
    <name evidence="7" type="ORF">CVLEPA_LOCUS21144</name>
</gene>
<dbReference type="SMART" id="SM00153">
    <property type="entry name" value="VHP"/>
    <property type="match status" value="1"/>
</dbReference>
<proteinExistence type="predicted"/>
<dbReference type="InterPro" id="IPR032402">
    <property type="entry name" value="AbLIM_anchor"/>
</dbReference>
<dbReference type="InterPro" id="IPR051618">
    <property type="entry name" value="Actin-binding_LIM"/>
</dbReference>
<feature type="compositionally biased region" description="Low complexity" evidence="5">
    <location>
        <begin position="38"/>
        <end position="58"/>
    </location>
</feature>
<evidence type="ECO:0000256" key="3">
    <source>
        <dbReference type="ARBA" id="ARBA00022553"/>
    </source>
</evidence>
<dbReference type="SUPFAM" id="SSF47050">
    <property type="entry name" value="VHP, Villin headpiece domain"/>
    <property type="match status" value="1"/>
</dbReference>
<feature type="domain" description="HP" evidence="6">
    <location>
        <begin position="277"/>
        <end position="342"/>
    </location>
</feature>
<feature type="region of interest" description="Disordered" evidence="5">
    <location>
        <begin position="38"/>
        <end position="60"/>
    </location>
</feature>
<dbReference type="InterPro" id="IPR003128">
    <property type="entry name" value="Villin_headpiece"/>
</dbReference>
<name>A0ABP0GBK6_CLALP</name>
<evidence type="ECO:0000313" key="8">
    <source>
        <dbReference type="Proteomes" id="UP001642483"/>
    </source>
</evidence>
<dbReference type="Gene3D" id="1.10.950.10">
    <property type="entry name" value="Villin headpiece domain"/>
    <property type="match status" value="1"/>
</dbReference>
<dbReference type="EMBL" id="CAWYQH010000108">
    <property type="protein sequence ID" value="CAK8689183.1"/>
    <property type="molecule type" value="Genomic_DNA"/>
</dbReference>
<evidence type="ECO:0000256" key="5">
    <source>
        <dbReference type="SAM" id="MobiDB-lite"/>
    </source>
</evidence>
<feature type="region of interest" description="Disordered" evidence="5">
    <location>
        <begin position="133"/>
        <end position="153"/>
    </location>
</feature>
<keyword evidence="3" id="KW-0597">Phosphoprotein</keyword>
<dbReference type="Proteomes" id="UP001642483">
    <property type="component" value="Unassembled WGS sequence"/>
</dbReference>
<accession>A0ABP0GBK6</accession>
<dbReference type="Pfam" id="PF16182">
    <property type="entry name" value="AbLIM_anchor"/>
    <property type="match status" value="1"/>
</dbReference>
<keyword evidence="2" id="KW-0963">Cytoplasm</keyword>
<dbReference type="Pfam" id="PF02209">
    <property type="entry name" value="VHP"/>
    <property type="match status" value="1"/>
</dbReference>
<dbReference type="PROSITE" id="PS51089">
    <property type="entry name" value="HP"/>
    <property type="match status" value="1"/>
</dbReference>
<evidence type="ECO:0000256" key="1">
    <source>
        <dbReference type="ARBA" id="ARBA00004496"/>
    </source>
</evidence>
<comment type="caution">
    <text evidence="7">The sequence shown here is derived from an EMBL/GenBank/DDBJ whole genome shotgun (WGS) entry which is preliminary data.</text>
</comment>
<feature type="compositionally biased region" description="Polar residues" evidence="5">
    <location>
        <begin position="207"/>
        <end position="216"/>
    </location>
</feature>
<protein>
    <recommendedName>
        <fullName evidence="6">HP domain-containing protein</fullName>
    </recommendedName>
</protein>
<dbReference type="PANTHER" id="PTHR24213:SF9">
    <property type="entry name" value="UNCOORDINATED 115A, ISOFORM B-RELATED"/>
    <property type="match status" value="1"/>
</dbReference>
<dbReference type="PANTHER" id="PTHR24213">
    <property type="entry name" value="ACTIN-BINDING LIM PROTEIN"/>
    <property type="match status" value="1"/>
</dbReference>
<feature type="compositionally biased region" description="Polar residues" evidence="5">
    <location>
        <begin position="187"/>
        <end position="198"/>
    </location>
</feature>
<organism evidence="7 8">
    <name type="scientific">Clavelina lepadiformis</name>
    <name type="common">Light-bulb sea squirt</name>
    <name type="synonym">Ascidia lepadiformis</name>
    <dbReference type="NCBI Taxonomy" id="159417"/>
    <lineage>
        <taxon>Eukaryota</taxon>
        <taxon>Metazoa</taxon>
        <taxon>Chordata</taxon>
        <taxon>Tunicata</taxon>
        <taxon>Ascidiacea</taxon>
        <taxon>Aplousobranchia</taxon>
        <taxon>Clavelinidae</taxon>
        <taxon>Clavelina</taxon>
    </lineage>
</organism>
<keyword evidence="8" id="KW-1185">Reference proteome</keyword>